<gene>
    <name evidence="2" type="ORF">EV681_0067</name>
</gene>
<accession>A0A4Q7VPE3</accession>
<organism evidence="2 3">
    <name type="scientific">Advenella incenata</name>
    <dbReference type="NCBI Taxonomy" id="267800"/>
    <lineage>
        <taxon>Bacteria</taxon>
        <taxon>Pseudomonadati</taxon>
        <taxon>Pseudomonadota</taxon>
        <taxon>Betaproteobacteria</taxon>
        <taxon>Burkholderiales</taxon>
        <taxon>Alcaligenaceae</taxon>
    </lineage>
</organism>
<comment type="caution">
    <text evidence="2">The sequence shown here is derived from an EMBL/GenBank/DDBJ whole genome shotgun (WGS) entry which is preliminary data.</text>
</comment>
<name>A0A4Q7VPE3_9BURK</name>
<dbReference type="OrthoDB" id="127805at2"/>
<protein>
    <submittedName>
        <fullName evidence="2">Uncharacterized protein DUF1835</fullName>
    </submittedName>
</protein>
<sequence>MSKLWSNNGQINLEYQRKRAKALLHRLKAGTEVQKLDLLHKLNPNTQITLASAQRLIALELGFDSWPKLKKHVDSIEFVARHPNFVADDEANTVHWRCGNDIEHTLRLAGFKGTFRMLADPLCMGPVVALAGSDYIRTRSQFIAQAFQLQVSEVTHRMAQEYADLKQIGDAAHAVLWCEADAYDQLFLIHVLASLKKVPRKLELIEIDQMPGVSRFIGIGQLSPDVLAWLWPQRRKVGEDAIILARRAWQAYCSDSPVKLAQLAHQSHACLPLLAPAMRRQLQELPNIHNGLSLTEQLSLAYVAEAGQTSFGSIFAELMAKREPLPFLGDTMYEALLRPLINTKNPLLIESETQLEWPRRLLHLTPLGHKVIGGQAYWPDYASSERWIGGVCIAPGQAHWTIDDNGQPAWRG</sequence>
<dbReference type="InterPro" id="IPR014973">
    <property type="entry name" value="DUF1835"/>
</dbReference>
<feature type="domain" description="DUF1835" evidence="1">
    <location>
        <begin position="94"/>
        <end position="206"/>
    </location>
</feature>
<dbReference type="Pfam" id="PF08874">
    <property type="entry name" value="DUF1835"/>
    <property type="match status" value="1"/>
</dbReference>
<evidence type="ECO:0000313" key="2">
    <source>
        <dbReference type="EMBL" id="RZT98291.1"/>
    </source>
</evidence>
<dbReference type="AlphaFoldDB" id="A0A4Q7VPE3"/>
<dbReference type="Proteomes" id="UP000293398">
    <property type="component" value="Unassembled WGS sequence"/>
</dbReference>
<keyword evidence="3" id="KW-1185">Reference proteome</keyword>
<proteinExistence type="predicted"/>
<evidence type="ECO:0000313" key="3">
    <source>
        <dbReference type="Proteomes" id="UP000293398"/>
    </source>
</evidence>
<dbReference type="RefSeq" id="WP_130303014.1">
    <property type="nucleotide sequence ID" value="NZ_SHKO01000001.1"/>
</dbReference>
<reference evidence="2 3" key="1">
    <citation type="submission" date="2019-02" db="EMBL/GenBank/DDBJ databases">
        <title>Genomic Encyclopedia of Type Strains, Phase IV (KMG-IV): sequencing the most valuable type-strain genomes for metagenomic binning, comparative biology and taxonomic classification.</title>
        <authorList>
            <person name="Goeker M."/>
        </authorList>
    </citation>
    <scope>NUCLEOTIDE SEQUENCE [LARGE SCALE GENOMIC DNA]</scope>
    <source>
        <strain evidence="2 3">DSM 23814</strain>
    </source>
</reference>
<evidence type="ECO:0000259" key="1">
    <source>
        <dbReference type="Pfam" id="PF08874"/>
    </source>
</evidence>
<dbReference type="EMBL" id="SHKO01000001">
    <property type="protein sequence ID" value="RZT98291.1"/>
    <property type="molecule type" value="Genomic_DNA"/>
</dbReference>